<dbReference type="Proteomes" id="UP001165960">
    <property type="component" value="Unassembled WGS sequence"/>
</dbReference>
<protein>
    <submittedName>
        <fullName evidence="1">Uncharacterized protein</fullName>
    </submittedName>
</protein>
<gene>
    <name evidence="1" type="ORF">DSO57_1008239</name>
</gene>
<keyword evidence="2" id="KW-1185">Reference proteome</keyword>
<sequence>MALILKDIFLHALGLVAGGILVCFSVLRLVHLFNVNNFVLSTYACMFGIATISIEVVKLDFFVKQFGFLFSCLGRGLFYLFISFFAGGYDDWTGYIGPVFLVFLGIVYIINHCTGSELPPPLIKPKA</sequence>
<organism evidence="1 2">
    <name type="scientific">Entomophthora muscae</name>
    <dbReference type="NCBI Taxonomy" id="34485"/>
    <lineage>
        <taxon>Eukaryota</taxon>
        <taxon>Fungi</taxon>
        <taxon>Fungi incertae sedis</taxon>
        <taxon>Zoopagomycota</taxon>
        <taxon>Entomophthoromycotina</taxon>
        <taxon>Entomophthoromycetes</taxon>
        <taxon>Entomophthorales</taxon>
        <taxon>Entomophthoraceae</taxon>
        <taxon>Entomophthora</taxon>
    </lineage>
</organism>
<evidence type="ECO:0000313" key="1">
    <source>
        <dbReference type="EMBL" id="KAJ9074252.1"/>
    </source>
</evidence>
<comment type="caution">
    <text evidence="1">The sequence shown here is derived from an EMBL/GenBank/DDBJ whole genome shotgun (WGS) entry which is preliminary data.</text>
</comment>
<accession>A0ACC2TJ25</accession>
<name>A0ACC2TJ25_9FUNG</name>
<proteinExistence type="predicted"/>
<evidence type="ECO:0000313" key="2">
    <source>
        <dbReference type="Proteomes" id="UP001165960"/>
    </source>
</evidence>
<reference evidence="1" key="1">
    <citation type="submission" date="2022-04" db="EMBL/GenBank/DDBJ databases">
        <title>Genome of the entomopathogenic fungus Entomophthora muscae.</title>
        <authorList>
            <person name="Elya C."/>
            <person name="Lovett B.R."/>
            <person name="Lee E."/>
            <person name="Macias A.M."/>
            <person name="Hajek A.E."/>
            <person name="De Bivort B.L."/>
            <person name="Kasson M.T."/>
            <person name="De Fine Licht H.H."/>
            <person name="Stajich J.E."/>
        </authorList>
    </citation>
    <scope>NUCLEOTIDE SEQUENCE</scope>
    <source>
        <strain evidence="1">Berkeley</strain>
    </source>
</reference>
<dbReference type="EMBL" id="QTSX02002865">
    <property type="protein sequence ID" value="KAJ9074252.1"/>
    <property type="molecule type" value="Genomic_DNA"/>
</dbReference>